<dbReference type="AlphaFoldDB" id="A0A160DT40"/>
<keyword evidence="3" id="KW-1185">Reference proteome</keyword>
<dbReference type="OrthoDB" id="7061261at2"/>
<dbReference type="PANTHER" id="PTHR35561">
    <property type="entry name" value="RNA 2',3'-CYCLIC PHOSPHODIESTERASE"/>
    <property type="match status" value="1"/>
</dbReference>
<keyword evidence="1" id="KW-0378">Hydrolase</keyword>
<dbReference type="SUPFAM" id="SSF55144">
    <property type="entry name" value="LigT-like"/>
    <property type="match status" value="1"/>
</dbReference>
<name>A0A160DT40_9GAMM</name>
<dbReference type="PANTHER" id="PTHR35561:SF1">
    <property type="entry name" value="RNA 2',3'-CYCLIC PHOSPHODIESTERASE"/>
    <property type="match status" value="1"/>
</dbReference>
<dbReference type="InterPro" id="IPR004175">
    <property type="entry name" value="RNA_CPDase"/>
</dbReference>
<protein>
    <submittedName>
        <fullName evidence="2">Ligase protein</fullName>
    </submittedName>
</protein>
<dbReference type="Gene3D" id="3.90.1140.10">
    <property type="entry name" value="Cyclic phosphodiesterase"/>
    <property type="match status" value="1"/>
</dbReference>
<organism evidence="2 3">
    <name type="scientific">Dokdonella koreensis DS-123</name>
    <dbReference type="NCBI Taxonomy" id="1300342"/>
    <lineage>
        <taxon>Bacteria</taxon>
        <taxon>Pseudomonadati</taxon>
        <taxon>Pseudomonadota</taxon>
        <taxon>Gammaproteobacteria</taxon>
        <taxon>Lysobacterales</taxon>
        <taxon>Rhodanobacteraceae</taxon>
        <taxon>Dokdonella</taxon>
    </lineage>
</organism>
<dbReference type="Proteomes" id="UP000076830">
    <property type="component" value="Chromosome"/>
</dbReference>
<gene>
    <name evidence="2" type="ORF">I596_1304</name>
</gene>
<dbReference type="GO" id="GO:0008664">
    <property type="term" value="F:RNA 2',3'-cyclic 3'-phosphodiesterase activity"/>
    <property type="evidence" value="ECO:0007669"/>
    <property type="project" value="InterPro"/>
</dbReference>
<evidence type="ECO:0000256" key="1">
    <source>
        <dbReference type="ARBA" id="ARBA00022801"/>
    </source>
</evidence>
<dbReference type="KEGG" id="dko:I596_1304"/>
<dbReference type="RefSeq" id="WP_067645465.1">
    <property type="nucleotide sequence ID" value="NZ_CP015249.1"/>
</dbReference>
<dbReference type="GO" id="GO:0016874">
    <property type="term" value="F:ligase activity"/>
    <property type="evidence" value="ECO:0007669"/>
    <property type="project" value="UniProtKB-KW"/>
</dbReference>
<keyword evidence="2" id="KW-0436">Ligase</keyword>
<proteinExistence type="predicted"/>
<dbReference type="InterPro" id="IPR009097">
    <property type="entry name" value="Cyclic_Pdiesterase"/>
</dbReference>
<dbReference type="EMBL" id="CP015249">
    <property type="protein sequence ID" value="ANB17334.1"/>
    <property type="molecule type" value="Genomic_DNA"/>
</dbReference>
<dbReference type="GO" id="GO:0004113">
    <property type="term" value="F:2',3'-cyclic-nucleotide 3'-phosphodiesterase activity"/>
    <property type="evidence" value="ECO:0007669"/>
    <property type="project" value="InterPro"/>
</dbReference>
<accession>A0A160DT40</accession>
<evidence type="ECO:0000313" key="3">
    <source>
        <dbReference type="Proteomes" id="UP000076830"/>
    </source>
</evidence>
<dbReference type="STRING" id="1300342.I596_1304"/>
<dbReference type="Pfam" id="PF13563">
    <property type="entry name" value="2_5_RNA_ligase2"/>
    <property type="match status" value="1"/>
</dbReference>
<reference evidence="2 3" key="1">
    <citation type="submission" date="2016-04" db="EMBL/GenBank/DDBJ databases">
        <title>Complete genome sequence of Dokdonella koreensis DS-123T.</title>
        <authorList>
            <person name="Kim J.F."/>
            <person name="Lee H."/>
            <person name="Kwak M.-J."/>
        </authorList>
    </citation>
    <scope>NUCLEOTIDE SEQUENCE [LARGE SCALE GENOMIC DNA]</scope>
    <source>
        <strain evidence="2 3">DS-123</strain>
    </source>
</reference>
<sequence length="189" mass="20296">MQKDLFATVERLPTHRLFFALRPAAAECRAVEAVAASVRGTVPTAHWVRPSRHHLTLHYLGQSAGPRAEQVAQAGEAAGRVQGRAFVLALDRLAALGDRRRPALALAASVVPEPLRAFHAALGRQLLAVGLRSETGGSLLPHLTLAYVDPDPPLVPVAPVLLRPAGFQLVYSVDGQREYTVLGEWPFAA</sequence>
<evidence type="ECO:0000313" key="2">
    <source>
        <dbReference type="EMBL" id="ANB17334.1"/>
    </source>
</evidence>